<sequence length="131" mass="14566">MEQSLVFIPLLLLAVISVGNAERAEVCDFVKEKKDSFLRVVYVGNIGCTHCCKRFFFTFNGEECKDPAAVDGAFDHTPKELSIRPANIEGYCGSIANGKVKVEFRVRDCDKGSDNQLPFLQKKSSGQQDHC</sequence>
<dbReference type="EMBL" id="CALNXK010000014">
    <property type="protein sequence ID" value="CAH3046368.1"/>
    <property type="molecule type" value="Genomic_DNA"/>
</dbReference>
<name>A0ABN8NEM5_9CNID</name>
<protein>
    <recommendedName>
        <fullName evidence="2">CTHRC1 C-terminal domain-containing protein</fullName>
    </recommendedName>
</protein>
<evidence type="ECO:0000256" key="1">
    <source>
        <dbReference type="SAM" id="SignalP"/>
    </source>
</evidence>
<evidence type="ECO:0000313" key="3">
    <source>
        <dbReference type="EMBL" id="CAH3046368.1"/>
    </source>
</evidence>
<keyword evidence="4" id="KW-1185">Reference proteome</keyword>
<feature type="signal peptide" evidence="1">
    <location>
        <begin position="1"/>
        <end position="21"/>
    </location>
</feature>
<dbReference type="Proteomes" id="UP001159405">
    <property type="component" value="Unassembled WGS sequence"/>
</dbReference>
<proteinExistence type="predicted"/>
<accession>A0ABN8NEM5</accession>
<comment type="caution">
    <text evidence="3">The sequence shown here is derived from an EMBL/GenBank/DDBJ whole genome shotgun (WGS) entry which is preliminary data.</text>
</comment>
<dbReference type="InterPro" id="IPR057873">
    <property type="entry name" value="CTHRC1_C"/>
</dbReference>
<organism evidence="3 4">
    <name type="scientific">Porites lobata</name>
    <dbReference type="NCBI Taxonomy" id="104759"/>
    <lineage>
        <taxon>Eukaryota</taxon>
        <taxon>Metazoa</taxon>
        <taxon>Cnidaria</taxon>
        <taxon>Anthozoa</taxon>
        <taxon>Hexacorallia</taxon>
        <taxon>Scleractinia</taxon>
        <taxon>Fungiina</taxon>
        <taxon>Poritidae</taxon>
        <taxon>Porites</taxon>
    </lineage>
</organism>
<feature type="domain" description="CTHRC1 C-terminal" evidence="2">
    <location>
        <begin position="25"/>
        <end position="112"/>
    </location>
</feature>
<evidence type="ECO:0000259" key="2">
    <source>
        <dbReference type="Pfam" id="PF25815"/>
    </source>
</evidence>
<keyword evidence="1" id="KW-0732">Signal</keyword>
<dbReference type="Pfam" id="PF25815">
    <property type="entry name" value="CTHRC1_C"/>
    <property type="match status" value="1"/>
</dbReference>
<gene>
    <name evidence="3" type="ORF">PLOB_00008523</name>
</gene>
<feature type="chain" id="PRO_5047395825" description="CTHRC1 C-terminal domain-containing protein" evidence="1">
    <location>
        <begin position="22"/>
        <end position="131"/>
    </location>
</feature>
<evidence type="ECO:0000313" key="4">
    <source>
        <dbReference type="Proteomes" id="UP001159405"/>
    </source>
</evidence>
<reference evidence="3 4" key="1">
    <citation type="submission" date="2022-05" db="EMBL/GenBank/DDBJ databases">
        <authorList>
            <consortium name="Genoscope - CEA"/>
            <person name="William W."/>
        </authorList>
    </citation>
    <scope>NUCLEOTIDE SEQUENCE [LARGE SCALE GENOMIC DNA]</scope>
</reference>